<gene>
    <name evidence="2" type="ORF">MAPG_05509</name>
</gene>
<dbReference type="OMA" id="MPEIGYG"/>
<feature type="region of interest" description="Disordered" evidence="1">
    <location>
        <begin position="495"/>
        <end position="603"/>
    </location>
</feature>
<dbReference type="Proteomes" id="UP000011715">
    <property type="component" value="Unassembled WGS sequence"/>
</dbReference>
<feature type="compositionally biased region" description="Basic and acidic residues" evidence="1">
    <location>
        <begin position="1696"/>
        <end position="1705"/>
    </location>
</feature>
<feature type="region of interest" description="Disordered" evidence="1">
    <location>
        <begin position="628"/>
        <end position="659"/>
    </location>
</feature>
<keyword evidence="4" id="KW-1185">Reference proteome</keyword>
<reference evidence="3" key="4">
    <citation type="journal article" date="2015" name="G3 (Bethesda)">
        <title>Genome sequences of three phytopathogenic species of the Magnaporthaceae family of fungi.</title>
        <authorList>
            <person name="Okagaki L.H."/>
            <person name="Nunes C.C."/>
            <person name="Sailsbery J."/>
            <person name="Clay B."/>
            <person name="Brown D."/>
            <person name="John T."/>
            <person name="Oh Y."/>
            <person name="Young N."/>
            <person name="Fitzgerald M."/>
            <person name="Haas B.J."/>
            <person name="Zeng Q."/>
            <person name="Young S."/>
            <person name="Adiconis X."/>
            <person name="Fan L."/>
            <person name="Levin J.Z."/>
            <person name="Mitchell T.K."/>
            <person name="Okubara P.A."/>
            <person name="Farman M.L."/>
            <person name="Kohn L.M."/>
            <person name="Birren B."/>
            <person name="Ma L.-J."/>
            <person name="Dean R.A."/>
        </authorList>
    </citation>
    <scope>NUCLEOTIDE SEQUENCE</scope>
    <source>
        <strain evidence="3">ATCC 64411 / 73-15</strain>
    </source>
</reference>
<dbReference type="EnsemblFungi" id="MAPG_05509T0">
    <property type="protein sequence ID" value="MAPG_05509T0"/>
    <property type="gene ID" value="MAPG_05509"/>
</dbReference>
<evidence type="ECO:0000313" key="2">
    <source>
        <dbReference type="EMBL" id="KLU86497.1"/>
    </source>
</evidence>
<evidence type="ECO:0000313" key="4">
    <source>
        <dbReference type="Proteomes" id="UP000011715"/>
    </source>
</evidence>
<feature type="region of interest" description="Disordered" evidence="1">
    <location>
        <begin position="1485"/>
        <end position="1541"/>
    </location>
</feature>
<proteinExistence type="predicted"/>
<feature type="region of interest" description="Disordered" evidence="1">
    <location>
        <begin position="1564"/>
        <end position="1599"/>
    </location>
</feature>
<dbReference type="eggNOG" id="ENOG502RA0T">
    <property type="taxonomic scope" value="Eukaryota"/>
</dbReference>
<evidence type="ECO:0000256" key="1">
    <source>
        <dbReference type="SAM" id="MobiDB-lite"/>
    </source>
</evidence>
<feature type="compositionally biased region" description="Basic and acidic residues" evidence="1">
    <location>
        <begin position="1045"/>
        <end position="1069"/>
    </location>
</feature>
<name>A0A0C4DZK6_MAGP6</name>
<feature type="compositionally biased region" description="Basic and acidic residues" evidence="1">
    <location>
        <begin position="850"/>
        <end position="866"/>
    </location>
</feature>
<feature type="compositionally biased region" description="Polar residues" evidence="1">
    <location>
        <begin position="1115"/>
        <end position="1127"/>
    </location>
</feature>
<dbReference type="PANTHER" id="PTHR42105">
    <property type="entry name" value="DIM2-ASSOCIATED PROTEIN 1"/>
    <property type="match status" value="1"/>
</dbReference>
<feature type="region of interest" description="Disordered" evidence="1">
    <location>
        <begin position="941"/>
        <end position="1129"/>
    </location>
</feature>
<dbReference type="VEuPathDB" id="FungiDB:MAPG_05509"/>
<feature type="region of interest" description="Disordered" evidence="1">
    <location>
        <begin position="150"/>
        <end position="354"/>
    </location>
</feature>
<feature type="compositionally biased region" description="Basic and acidic residues" evidence="1">
    <location>
        <begin position="290"/>
        <end position="300"/>
    </location>
</feature>
<dbReference type="OrthoDB" id="5382102at2759"/>
<feature type="compositionally biased region" description="Polar residues" evidence="1">
    <location>
        <begin position="120"/>
        <end position="130"/>
    </location>
</feature>
<feature type="region of interest" description="Disordered" evidence="1">
    <location>
        <begin position="1305"/>
        <end position="1331"/>
    </location>
</feature>
<feature type="region of interest" description="Disordered" evidence="1">
    <location>
        <begin position="367"/>
        <end position="466"/>
    </location>
</feature>
<protein>
    <submittedName>
        <fullName evidence="2 3">Uncharacterized protein</fullName>
    </submittedName>
</protein>
<reference evidence="4" key="1">
    <citation type="submission" date="2010-05" db="EMBL/GenBank/DDBJ databases">
        <title>The genome sequence of Magnaporthe poae strain ATCC 64411.</title>
        <authorList>
            <person name="Ma L.-J."/>
            <person name="Dead R."/>
            <person name="Young S."/>
            <person name="Zeng Q."/>
            <person name="Koehrsen M."/>
            <person name="Alvarado L."/>
            <person name="Berlin A."/>
            <person name="Chapman S.B."/>
            <person name="Chen Z."/>
            <person name="Freedman E."/>
            <person name="Gellesch M."/>
            <person name="Goldberg J."/>
            <person name="Griggs A."/>
            <person name="Gujja S."/>
            <person name="Heilman E.R."/>
            <person name="Heiman D."/>
            <person name="Hepburn T."/>
            <person name="Howarth C."/>
            <person name="Jen D."/>
            <person name="Larson L."/>
            <person name="Mehta T."/>
            <person name="Neiman D."/>
            <person name="Pearson M."/>
            <person name="Roberts A."/>
            <person name="Saif S."/>
            <person name="Shea T."/>
            <person name="Shenoy N."/>
            <person name="Sisk P."/>
            <person name="Stolte C."/>
            <person name="Sykes S."/>
            <person name="Walk T."/>
            <person name="White J."/>
            <person name="Yandava C."/>
            <person name="Haas B."/>
            <person name="Nusbaum C."/>
            <person name="Birren B."/>
        </authorList>
    </citation>
    <scope>NUCLEOTIDE SEQUENCE [LARGE SCALE GENOMIC DNA]</scope>
    <source>
        <strain evidence="4">ATCC 64411 / 73-15</strain>
    </source>
</reference>
<feature type="region of interest" description="Disordered" evidence="1">
    <location>
        <begin position="1653"/>
        <end position="1797"/>
    </location>
</feature>
<feature type="compositionally biased region" description="Low complexity" evidence="1">
    <location>
        <begin position="593"/>
        <end position="603"/>
    </location>
</feature>
<feature type="region of interest" description="Disordered" evidence="1">
    <location>
        <begin position="1406"/>
        <end position="1446"/>
    </location>
</feature>
<feature type="compositionally biased region" description="Low complexity" evidence="1">
    <location>
        <begin position="315"/>
        <end position="329"/>
    </location>
</feature>
<feature type="compositionally biased region" description="Basic and acidic residues" evidence="1">
    <location>
        <begin position="747"/>
        <end position="758"/>
    </location>
</feature>
<evidence type="ECO:0000313" key="3">
    <source>
        <dbReference type="EnsemblFungi" id="MAPG_05509T0"/>
    </source>
</evidence>
<sequence length="1797" mass="194139">MGVVDSQKNVPPLPAPTETETTTAPSEVSDTDLSPPTEVKSHYSLPEDGTPVTIRTRHKANRSQTSLLIEYFEGPKGSTASGSGGERRPSVRVRLTPSKNRKDGHIQVTETKSSRRASQTRHSNDATLQSRLIEGDAISVLSGEGEDAYSMDSYASATEESNVSRQPIEVEIDHRRRRRPASPLIPTSDNSKVSYQPNTASDISAIPTDSFLDGSGPSGSPVRTRDKSPSRAGHVLGGAAAGLAAAAAVDKARSSGGRSESKERPVLPKTRDKERPERKSKNKSRNSSVSEKRDRDEEKSTRRKSSRSQHEATHSVADSSVVSSALAPSHRSQDQQSVRSGASKSSINNPKLLDAVEDAIRRLILPELEELKREKSQRSTHGRRNSTASTSGTSVSRDDATSVADRRRSGGSERHGLGPRDSIGSKKAKETRNREARNVVVESPVPSESQESAHESLLNQDVDATPSRRDYSIRAAAAGAVAGALGIAALNNTSAAAAAAAPAREQRKRRRAEAKNRAANGFAEDYDDSEFQQTAPMPLSSEINPSELTRQSILSADTDLERPHSATEELTPVREVPSGRGGVTDRVDEESNTTPTPKPAATLAGLGTQHMNVSHGDLRALPRTGSAVGATEFETDEYGRKYPINRQPEYDDYDEAEDDYQYDDQQGFEYYDTQHVPAPLKYEPYGVERRGLSPIPSVSGYTEGGSEVQARDSRVTHTTSGSLSSPGKSPHHDNLPFSPDSELSNTRSRDFDHDDRSVRSSAVGYRNPTLTEDSELGPDVSSGQAVRGIGANPNFVHIPSALGVESAVASLIDGSMLDGSVLTNNSGRGGANQQYGGDRGSMATLPEEGSYGRRTPDARSINRDIARGGTPRSTNSRTSGVSHDRGQPRSAGFTGEYELDQFGRKVPAASQSAERQSPTASEAAITGAAFAVASAALRNAAKEKDMQTQAEDAEEDYALDGPGVQRNKSFKERTMDGHRPANTPMHSVDRLDEFEKPRMGATGVPDMDDPLPEIGFYEPSNPSVIEGQLDGDDREDAWAGQRTPTQDRRVPPQDDSFRAEAERSGHGLEKSTAAKVAAGAALATAAALASSHSRQPSQDQEDWQRDSDDRKRDTLVTNPFEGTSPQVNLPGLGNEMLGSAPPPVFQNPAYPAGFATRSPLGHNNKVDEGYISQGANENQEMHRRKGKGVELPPPINADLDDPFYTSKGARHMSGLSQGMGSPLYDPSTGVGIDRIESKDIIALMQHLMVRDAQRSARDTEILMTLVRSAAEMRESFEKIKHMIADSEDVIIREVDENTEKTVQRVIGGPRPFPGSAPRSVQGGSQAGTEDMPTKKQNMFRRALKGLSAKGSNDLGKIEDMLMQLLTEVDTLKAQTAGHGMGASPTRDGVRSPFDSMQPAVQYEHDRGYEPEGHAGTSTASHASQSGHLSIPSQSRGATGSKTGYDRKFSDHRISTVHEANEDEYDHQLADRGAALGYHRDDQYDILGMHNTPERGDIPRSGSVPVATPPHPAVAPQAASTENTPQTDKSKKHKSSSSSNWFPKISRWSETTASSVGKVFRKNNASRSGSDLAYEGQPNTDPYGDDKLHTGFTQEDLRDMMPEDPKYKVHRDSLNLRHPQPRPGQRYQVAIETGAEQFNTPQSPYSADWAHSATSLNRLQGRDNARPQDPQFWGSSPAPLAVAGNAGDSSPLGPPRPPKEPLDEAHTGGMTPPKSSRVNKLQKSAQSPLPYHSVESGYGTGTHGSPKPENRNLSSALGHNAPTRRPSGPRAMTPKSEDDRRRKRDTFGSHASQESETF</sequence>
<feature type="compositionally biased region" description="Basic and acidic residues" evidence="1">
    <location>
        <begin position="969"/>
        <end position="979"/>
    </location>
</feature>
<accession>A0A0C4DZK6</accession>
<feature type="compositionally biased region" description="Low complexity" evidence="1">
    <location>
        <begin position="1070"/>
        <end position="1090"/>
    </location>
</feature>
<reference evidence="2" key="2">
    <citation type="submission" date="2010-05" db="EMBL/GenBank/DDBJ databases">
        <title>The Genome Sequence of Magnaporthe poae strain ATCC 64411.</title>
        <authorList>
            <consortium name="The Broad Institute Genome Sequencing Platform"/>
            <consortium name="Broad Institute Genome Sequencing Center for Infectious Disease"/>
            <person name="Ma L.-J."/>
            <person name="Dead R."/>
            <person name="Young S."/>
            <person name="Zeng Q."/>
            <person name="Koehrsen M."/>
            <person name="Alvarado L."/>
            <person name="Berlin A."/>
            <person name="Chapman S.B."/>
            <person name="Chen Z."/>
            <person name="Freedman E."/>
            <person name="Gellesch M."/>
            <person name="Goldberg J."/>
            <person name="Griggs A."/>
            <person name="Gujja S."/>
            <person name="Heilman E.R."/>
            <person name="Heiman D."/>
            <person name="Hepburn T."/>
            <person name="Howarth C."/>
            <person name="Jen D."/>
            <person name="Larson L."/>
            <person name="Mehta T."/>
            <person name="Neiman D."/>
            <person name="Pearson M."/>
            <person name="Roberts A."/>
            <person name="Saif S."/>
            <person name="Shea T."/>
            <person name="Shenoy N."/>
            <person name="Sisk P."/>
            <person name="Stolte C."/>
            <person name="Sykes S."/>
            <person name="Walk T."/>
            <person name="White J."/>
            <person name="Yandava C."/>
            <person name="Haas B."/>
            <person name="Nusbaum C."/>
            <person name="Birren B."/>
        </authorList>
    </citation>
    <scope>NUCLEOTIDE SEQUENCE</scope>
    <source>
        <strain evidence="2">ATCC 64411</strain>
    </source>
</reference>
<reference evidence="3" key="5">
    <citation type="submission" date="2015-06" db="UniProtKB">
        <authorList>
            <consortium name="EnsemblFungi"/>
        </authorList>
    </citation>
    <scope>IDENTIFICATION</scope>
    <source>
        <strain evidence="3">ATCC 64411</strain>
    </source>
</reference>
<feature type="compositionally biased region" description="Polar residues" evidence="1">
    <location>
        <begin position="185"/>
        <end position="202"/>
    </location>
</feature>
<feature type="compositionally biased region" description="Polar residues" evidence="1">
    <location>
        <begin position="871"/>
        <end position="881"/>
    </location>
</feature>
<feature type="compositionally biased region" description="Polar residues" evidence="1">
    <location>
        <begin position="385"/>
        <end position="395"/>
    </location>
</feature>
<dbReference type="EMBL" id="GL876969">
    <property type="protein sequence ID" value="KLU86497.1"/>
    <property type="molecule type" value="Genomic_DNA"/>
</dbReference>
<feature type="compositionally biased region" description="Polar residues" evidence="1">
    <location>
        <begin position="716"/>
        <end position="727"/>
    </location>
</feature>
<feature type="region of interest" description="Disordered" evidence="1">
    <location>
        <begin position="824"/>
        <end position="922"/>
    </location>
</feature>
<feature type="compositionally biased region" description="Basic and acidic residues" evidence="1">
    <location>
        <begin position="1583"/>
        <end position="1599"/>
    </location>
</feature>
<feature type="compositionally biased region" description="Polar residues" evidence="1">
    <location>
        <begin position="909"/>
        <end position="920"/>
    </location>
</feature>
<dbReference type="EMBL" id="ADBL01001313">
    <property type="status" value="NOT_ANNOTATED_CDS"/>
    <property type="molecule type" value="Genomic_DNA"/>
</dbReference>
<feature type="compositionally biased region" description="Basic and acidic residues" evidence="1">
    <location>
        <begin position="987"/>
        <end position="998"/>
    </location>
</feature>
<feature type="compositionally biased region" description="Polar residues" evidence="1">
    <location>
        <begin position="1712"/>
        <end position="1726"/>
    </location>
</feature>
<feature type="compositionally biased region" description="Low complexity" evidence="1">
    <location>
        <begin position="241"/>
        <end position="258"/>
    </location>
</feature>
<feature type="compositionally biased region" description="Low complexity" evidence="1">
    <location>
        <begin position="16"/>
        <end position="25"/>
    </location>
</feature>
<feature type="compositionally biased region" description="Polar residues" evidence="1">
    <location>
        <begin position="153"/>
        <end position="165"/>
    </location>
</feature>
<feature type="compositionally biased region" description="Polar residues" evidence="1">
    <location>
        <begin position="531"/>
        <end position="555"/>
    </location>
</feature>
<feature type="compositionally biased region" description="Low complexity" evidence="1">
    <location>
        <begin position="439"/>
        <end position="450"/>
    </location>
</feature>
<dbReference type="STRING" id="644358.A0A0C4DZK6"/>
<feature type="region of interest" description="Disordered" evidence="1">
    <location>
        <begin position="1"/>
        <end position="130"/>
    </location>
</feature>
<feature type="compositionally biased region" description="Basic and acidic residues" evidence="1">
    <location>
        <begin position="396"/>
        <end position="437"/>
    </location>
</feature>
<feature type="region of interest" description="Disordered" evidence="1">
    <location>
        <begin position="688"/>
        <end position="791"/>
    </location>
</feature>
<feature type="compositionally biased region" description="Basic and acidic residues" evidence="1">
    <location>
        <begin position="1102"/>
        <end position="1114"/>
    </location>
</feature>
<feature type="compositionally biased region" description="Polar residues" evidence="1">
    <location>
        <begin position="824"/>
        <end position="835"/>
    </location>
</feature>
<feature type="compositionally biased region" description="Basic and acidic residues" evidence="1">
    <location>
        <begin position="259"/>
        <end position="279"/>
    </location>
</feature>
<dbReference type="PANTHER" id="PTHR42105:SF1">
    <property type="entry name" value="TRANSALDOLASE"/>
    <property type="match status" value="1"/>
</dbReference>
<feature type="compositionally biased region" description="Polar residues" evidence="1">
    <location>
        <begin position="334"/>
        <end position="349"/>
    </location>
</feature>
<feature type="compositionally biased region" description="Polar residues" evidence="1">
    <location>
        <begin position="1788"/>
        <end position="1797"/>
    </location>
</feature>
<feature type="compositionally biased region" description="Polar residues" evidence="1">
    <location>
        <begin position="1415"/>
        <end position="1441"/>
    </location>
</feature>
<reference evidence="2" key="3">
    <citation type="submission" date="2011-03" db="EMBL/GenBank/DDBJ databases">
        <title>Annotation of Magnaporthe poae ATCC 64411.</title>
        <authorList>
            <person name="Ma L.-J."/>
            <person name="Dead R."/>
            <person name="Young S.K."/>
            <person name="Zeng Q."/>
            <person name="Gargeya S."/>
            <person name="Fitzgerald M."/>
            <person name="Haas B."/>
            <person name="Abouelleil A."/>
            <person name="Alvarado L."/>
            <person name="Arachchi H.M."/>
            <person name="Berlin A."/>
            <person name="Brown A."/>
            <person name="Chapman S.B."/>
            <person name="Chen Z."/>
            <person name="Dunbar C."/>
            <person name="Freedman E."/>
            <person name="Gearin G."/>
            <person name="Gellesch M."/>
            <person name="Goldberg J."/>
            <person name="Griggs A."/>
            <person name="Gujja S."/>
            <person name="Heiman D."/>
            <person name="Howarth C."/>
            <person name="Larson L."/>
            <person name="Lui A."/>
            <person name="MacDonald P.J.P."/>
            <person name="Mehta T."/>
            <person name="Montmayeur A."/>
            <person name="Murphy C."/>
            <person name="Neiman D."/>
            <person name="Pearson M."/>
            <person name="Priest M."/>
            <person name="Roberts A."/>
            <person name="Saif S."/>
            <person name="Shea T."/>
            <person name="Shenoy N."/>
            <person name="Sisk P."/>
            <person name="Stolte C."/>
            <person name="Sykes S."/>
            <person name="Yandava C."/>
            <person name="Wortman J."/>
            <person name="Nusbaum C."/>
            <person name="Birren B."/>
        </authorList>
    </citation>
    <scope>NUCLEOTIDE SEQUENCE</scope>
    <source>
        <strain evidence="2">ATCC 64411</strain>
    </source>
</reference>
<feature type="compositionally biased region" description="Acidic residues" evidence="1">
    <location>
        <begin position="650"/>
        <end position="659"/>
    </location>
</feature>
<organism evidence="3 4">
    <name type="scientific">Magnaporthiopsis poae (strain ATCC 64411 / 73-15)</name>
    <name type="common">Kentucky bluegrass fungus</name>
    <name type="synonym">Magnaporthe poae</name>
    <dbReference type="NCBI Taxonomy" id="644358"/>
    <lineage>
        <taxon>Eukaryota</taxon>
        <taxon>Fungi</taxon>
        <taxon>Dikarya</taxon>
        <taxon>Ascomycota</taxon>
        <taxon>Pezizomycotina</taxon>
        <taxon>Sordariomycetes</taxon>
        <taxon>Sordariomycetidae</taxon>
        <taxon>Magnaporthales</taxon>
        <taxon>Magnaporthaceae</taxon>
        <taxon>Magnaporthiopsis</taxon>
    </lineage>
</organism>